<comment type="caution">
    <text evidence="2">The sequence shown here is derived from an EMBL/GenBank/DDBJ whole genome shotgun (WGS) entry which is preliminary data.</text>
</comment>
<accession>A0A4Q7NGQ6</accession>
<reference evidence="2 3" key="1">
    <citation type="submission" date="2019-02" db="EMBL/GenBank/DDBJ databases">
        <title>Genomic Encyclopedia of Type Strains, Phase IV (KMG-IV): sequencing the most valuable type-strain genomes for metagenomic binning, comparative biology and taxonomic classification.</title>
        <authorList>
            <person name="Goeker M."/>
        </authorList>
    </citation>
    <scope>NUCLEOTIDE SEQUENCE [LARGE SCALE GENOMIC DNA]</scope>
    <source>
        <strain evidence="2 3">K24</strain>
    </source>
</reference>
<name>A0A4Q7NGQ6_9BURK</name>
<organism evidence="2 3">
    <name type="scientific">Pigmentiphaga kullae</name>
    <dbReference type="NCBI Taxonomy" id="151784"/>
    <lineage>
        <taxon>Bacteria</taxon>
        <taxon>Pseudomonadati</taxon>
        <taxon>Pseudomonadota</taxon>
        <taxon>Betaproteobacteria</taxon>
        <taxon>Burkholderiales</taxon>
        <taxon>Alcaligenaceae</taxon>
        <taxon>Pigmentiphaga</taxon>
    </lineage>
</organism>
<feature type="domain" description="MaoC-like" evidence="1">
    <location>
        <begin position="31"/>
        <end position="132"/>
    </location>
</feature>
<keyword evidence="3" id="KW-1185">Reference proteome</keyword>
<dbReference type="InterPro" id="IPR052342">
    <property type="entry name" value="MCH/BMMD"/>
</dbReference>
<dbReference type="InterPro" id="IPR002539">
    <property type="entry name" value="MaoC-like_dom"/>
</dbReference>
<evidence type="ECO:0000259" key="1">
    <source>
        <dbReference type="Pfam" id="PF01575"/>
    </source>
</evidence>
<dbReference type="Proteomes" id="UP000292445">
    <property type="component" value="Unassembled WGS sequence"/>
</dbReference>
<dbReference type="OrthoDB" id="5298629at2"/>
<dbReference type="InterPro" id="IPR029069">
    <property type="entry name" value="HotDog_dom_sf"/>
</dbReference>
<dbReference type="PANTHER" id="PTHR43664">
    <property type="entry name" value="MONOAMINE OXIDASE-RELATED"/>
    <property type="match status" value="1"/>
</dbReference>
<evidence type="ECO:0000313" key="3">
    <source>
        <dbReference type="Proteomes" id="UP000292445"/>
    </source>
</evidence>
<dbReference type="EMBL" id="SGXC01000001">
    <property type="protein sequence ID" value="RZS84115.1"/>
    <property type="molecule type" value="Genomic_DNA"/>
</dbReference>
<gene>
    <name evidence="2" type="ORF">EV675_0117</name>
</gene>
<dbReference type="CDD" id="cd03454">
    <property type="entry name" value="YdeM"/>
    <property type="match status" value="1"/>
</dbReference>
<evidence type="ECO:0000313" key="2">
    <source>
        <dbReference type="EMBL" id="RZS84115.1"/>
    </source>
</evidence>
<dbReference type="AlphaFoldDB" id="A0A4Q7NGQ6"/>
<dbReference type="Gene3D" id="3.10.129.10">
    <property type="entry name" value="Hotdog Thioesterase"/>
    <property type="match status" value="1"/>
</dbReference>
<proteinExistence type="predicted"/>
<protein>
    <submittedName>
        <fullName evidence="2">Acyl dehydratase</fullName>
    </submittedName>
</protein>
<dbReference type="Pfam" id="PF01575">
    <property type="entry name" value="MaoC_dehydratas"/>
    <property type="match status" value="1"/>
</dbReference>
<sequence length="165" mass="17757">MTTVATPASPSAANGGEARCFEDFQVGERWTSEPTVITEEEIIAFARANDPQPMHLDPEAARAGPFGTLIASGWQIAALSMRVFLQAGGYGKTPMVGMGLDELRWTKPVKAGDTLVVEREVIETVRSKSRPGMGMIRTRVTVRNQDGDAVMSLVSLGRVPARAQV</sequence>
<dbReference type="PANTHER" id="PTHR43664:SF1">
    <property type="entry name" value="BETA-METHYLMALYL-COA DEHYDRATASE"/>
    <property type="match status" value="1"/>
</dbReference>
<dbReference type="RefSeq" id="WP_130355507.1">
    <property type="nucleotide sequence ID" value="NZ_SGXC01000001.1"/>
</dbReference>
<dbReference type="SUPFAM" id="SSF54637">
    <property type="entry name" value="Thioesterase/thiol ester dehydrase-isomerase"/>
    <property type="match status" value="1"/>
</dbReference>